<dbReference type="EC" id="3.1.4.-" evidence="2"/>
<proteinExistence type="inferred from homology"/>
<dbReference type="Gene3D" id="3.60.21.10">
    <property type="match status" value="1"/>
</dbReference>
<keyword evidence="2" id="KW-0479">Metal-binding</keyword>
<accession>A0A926E667</accession>
<evidence type="ECO:0000256" key="1">
    <source>
        <dbReference type="ARBA" id="ARBA00008950"/>
    </source>
</evidence>
<evidence type="ECO:0000313" key="5">
    <source>
        <dbReference type="Proteomes" id="UP000610760"/>
    </source>
</evidence>
<comment type="caution">
    <text evidence="4">The sequence shown here is derived from an EMBL/GenBank/DDBJ whole genome shotgun (WGS) entry which is preliminary data.</text>
</comment>
<dbReference type="NCBIfam" id="TIGR00040">
    <property type="entry name" value="yfcE"/>
    <property type="match status" value="1"/>
</dbReference>
<evidence type="ECO:0000313" key="4">
    <source>
        <dbReference type="EMBL" id="MBC8560992.1"/>
    </source>
</evidence>
<keyword evidence="5" id="KW-1185">Reference proteome</keyword>
<dbReference type="Pfam" id="PF12850">
    <property type="entry name" value="Metallophos_2"/>
    <property type="match status" value="1"/>
</dbReference>
<feature type="domain" description="Calcineurin-like phosphoesterase" evidence="3">
    <location>
        <begin position="1"/>
        <end position="147"/>
    </location>
</feature>
<dbReference type="RefSeq" id="WP_249296290.1">
    <property type="nucleotide sequence ID" value="NZ_JACRSV010000007.1"/>
</dbReference>
<dbReference type="Proteomes" id="UP000610760">
    <property type="component" value="Unassembled WGS sequence"/>
</dbReference>
<dbReference type="InterPro" id="IPR024654">
    <property type="entry name" value="Calcineurin-like_PHP_lpxH"/>
</dbReference>
<gene>
    <name evidence="4" type="ORF">H8710_13070</name>
</gene>
<dbReference type="SUPFAM" id="SSF56300">
    <property type="entry name" value="Metallo-dependent phosphatases"/>
    <property type="match status" value="1"/>
</dbReference>
<sequence length="158" mass="17967">MRIIVLSDTHRRFREFYDIVEKHRHEASLFIHLGDGQREVDDMLELFPDLNLNCVRGNCDYGSILPEVKIVTVEDQKILCTHGHSLFVKSTLEPLKKLALQNGCCIALYGHSHKSDTHYEDGIYFMNPGSPTQPRGCNPSYGIIDITPQGIIPFIVEL</sequence>
<comment type="similarity">
    <text evidence="1 2">Belongs to the metallophosphoesterase superfamily. YfcE family.</text>
</comment>
<dbReference type="AlphaFoldDB" id="A0A926E667"/>
<protein>
    <recommendedName>
        <fullName evidence="2">Phosphoesterase</fullName>
        <ecNumber evidence="2">3.1.4.-</ecNumber>
    </recommendedName>
</protein>
<dbReference type="PANTHER" id="PTHR11124">
    <property type="entry name" value="VACUOLAR SORTING PROTEIN VPS29"/>
    <property type="match status" value="1"/>
</dbReference>
<comment type="cofactor">
    <cofactor evidence="2">
        <name>a divalent metal cation</name>
        <dbReference type="ChEBI" id="CHEBI:60240"/>
    </cofactor>
</comment>
<reference evidence="4" key="1">
    <citation type="submission" date="2020-08" db="EMBL/GenBank/DDBJ databases">
        <title>Genome public.</title>
        <authorList>
            <person name="Liu C."/>
            <person name="Sun Q."/>
        </authorList>
    </citation>
    <scope>NUCLEOTIDE SEQUENCE</scope>
    <source>
        <strain evidence="4">NSJ-33</strain>
    </source>
</reference>
<dbReference type="InterPro" id="IPR000979">
    <property type="entry name" value="Phosphodiesterase_MJ0936/Vps29"/>
</dbReference>
<dbReference type="EMBL" id="JACRSV010000007">
    <property type="protein sequence ID" value="MBC8560992.1"/>
    <property type="molecule type" value="Genomic_DNA"/>
</dbReference>
<name>A0A926E667_9FIRM</name>
<evidence type="ECO:0000259" key="3">
    <source>
        <dbReference type="Pfam" id="PF12850"/>
    </source>
</evidence>
<dbReference type="GO" id="GO:0046872">
    <property type="term" value="F:metal ion binding"/>
    <property type="evidence" value="ECO:0007669"/>
    <property type="project" value="UniProtKB-KW"/>
</dbReference>
<organism evidence="4 5">
    <name type="scientific">Fumia xinanensis</name>
    <dbReference type="NCBI Taxonomy" id="2763659"/>
    <lineage>
        <taxon>Bacteria</taxon>
        <taxon>Bacillati</taxon>
        <taxon>Bacillota</taxon>
        <taxon>Clostridia</taxon>
        <taxon>Eubacteriales</taxon>
        <taxon>Oscillospiraceae</taxon>
        <taxon>Fumia</taxon>
    </lineage>
</organism>
<dbReference type="GO" id="GO:0016787">
    <property type="term" value="F:hydrolase activity"/>
    <property type="evidence" value="ECO:0007669"/>
    <property type="project" value="UniProtKB-UniRule"/>
</dbReference>
<dbReference type="InterPro" id="IPR029052">
    <property type="entry name" value="Metallo-depent_PP-like"/>
</dbReference>
<evidence type="ECO:0000256" key="2">
    <source>
        <dbReference type="RuleBase" id="RU362039"/>
    </source>
</evidence>